<gene>
    <name evidence="2" type="ORF">SAMN06297468_0205</name>
</gene>
<evidence type="ECO:0000313" key="3">
    <source>
        <dbReference type="Proteomes" id="UP000194420"/>
    </source>
</evidence>
<reference evidence="3" key="1">
    <citation type="submission" date="2017-04" db="EMBL/GenBank/DDBJ databases">
        <authorList>
            <person name="Varghese N."/>
            <person name="Submissions S."/>
        </authorList>
    </citation>
    <scope>NUCLEOTIDE SEQUENCE [LARGE SCALE GENOMIC DNA]</scope>
</reference>
<dbReference type="InterPro" id="IPR012495">
    <property type="entry name" value="TadE-like_dom"/>
</dbReference>
<proteinExistence type="predicted"/>
<name>A0A1Y6E8C0_9SPHN</name>
<organism evidence="2 3">
    <name type="scientific">Altererythrobacter xiamenensis</name>
    <dbReference type="NCBI Taxonomy" id="1316679"/>
    <lineage>
        <taxon>Bacteria</taxon>
        <taxon>Pseudomonadati</taxon>
        <taxon>Pseudomonadota</taxon>
        <taxon>Alphaproteobacteria</taxon>
        <taxon>Sphingomonadales</taxon>
        <taxon>Erythrobacteraceae</taxon>
        <taxon>Altererythrobacter</taxon>
    </lineage>
</organism>
<feature type="domain" description="TadE-like" evidence="1">
    <location>
        <begin position="13"/>
        <end position="52"/>
    </location>
</feature>
<dbReference type="OrthoDB" id="7570052at2"/>
<protein>
    <submittedName>
        <fullName evidence="2">TadE-like protein</fullName>
    </submittedName>
</protein>
<dbReference type="Proteomes" id="UP000194420">
    <property type="component" value="Unassembled WGS sequence"/>
</dbReference>
<sequence length="156" mass="17178">MNLFNRLLNNRDGFGAMELGLALPFLLLLCLGMIDASHMISTKIDYEQAAQRTTDFALARRPTNSNTTNYEAEARAASGLTADKIDVELFLECDGTKQSNFNTICPSGQASARYISVEISNDVPTRFDWSAFGKLIGYEAFDSTVTVTGDSLVRFQ</sequence>
<evidence type="ECO:0000313" key="2">
    <source>
        <dbReference type="EMBL" id="SMQ58868.1"/>
    </source>
</evidence>
<dbReference type="Pfam" id="PF07811">
    <property type="entry name" value="TadE"/>
    <property type="match status" value="1"/>
</dbReference>
<dbReference type="RefSeq" id="WP_086436189.1">
    <property type="nucleotide sequence ID" value="NZ_FXWG01000001.1"/>
</dbReference>
<evidence type="ECO:0000259" key="1">
    <source>
        <dbReference type="Pfam" id="PF07811"/>
    </source>
</evidence>
<dbReference type="EMBL" id="FXWG01000001">
    <property type="protein sequence ID" value="SMQ58868.1"/>
    <property type="molecule type" value="Genomic_DNA"/>
</dbReference>
<dbReference type="AlphaFoldDB" id="A0A1Y6E8C0"/>
<accession>A0A1Y6E8C0</accession>
<keyword evidence="3" id="KW-1185">Reference proteome</keyword>